<proteinExistence type="predicted"/>
<evidence type="ECO:0000313" key="1">
    <source>
        <dbReference type="EMBL" id="KAF3532696.1"/>
    </source>
</evidence>
<dbReference type="Proteomes" id="UP000266723">
    <property type="component" value="Unassembled WGS sequence"/>
</dbReference>
<reference evidence="1 2" key="1">
    <citation type="journal article" date="2020" name="BMC Genomics">
        <title>Intraspecific diversification of the crop wild relative Brassica cretica Lam. using demographic model selection.</title>
        <authorList>
            <person name="Kioukis A."/>
            <person name="Michalopoulou V.A."/>
            <person name="Briers L."/>
            <person name="Pirintsos S."/>
            <person name="Studholme D.J."/>
            <person name="Pavlidis P."/>
            <person name="Sarris P.F."/>
        </authorList>
    </citation>
    <scope>NUCLEOTIDE SEQUENCE [LARGE SCALE GENOMIC DNA]</scope>
    <source>
        <strain evidence="2">cv. PFS-1207/04</strain>
    </source>
</reference>
<comment type="caution">
    <text evidence="1">The sequence shown here is derived from an EMBL/GenBank/DDBJ whole genome shotgun (WGS) entry which is preliminary data.</text>
</comment>
<name>A0ABQ7BLB1_BRACR</name>
<keyword evidence="2" id="KW-1185">Reference proteome</keyword>
<protein>
    <submittedName>
        <fullName evidence="1">Uncharacterized protein</fullName>
    </submittedName>
</protein>
<gene>
    <name evidence="1" type="ORF">DY000_02036752</name>
</gene>
<dbReference type="EMBL" id="QGKV02001507">
    <property type="protein sequence ID" value="KAF3532696.1"/>
    <property type="molecule type" value="Genomic_DNA"/>
</dbReference>
<sequence length="155" mass="18454">MQSGDTSKGLEESGTFLTFTRKHQITWNQRRQYLPFLDAFTFGRIEHQRPTYQSYNVLEILITHQEVYSCTRTHQNTQNQPRPELPFLESKAINSQQFFSHQTWNDFVHYFSNRDVPKKLAYSLKSSRYKAIIPALKSSHWNPKTLQQPFFFPFS</sequence>
<evidence type="ECO:0000313" key="2">
    <source>
        <dbReference type="Proteomes" id="UP000266723"/>
    </source>
</evidence>
<organism evidence="1 2">
    <name type="scientific">Brassica cretica</name>
    <name type="common">Mustard</name>
    <dbReference type="NCBI Taxonomy" id="69181"/>
    <lineage>
        <taxon>Eukaryota</taxon>
        <taxon>Viridiplantae</taxon>
        <taxon>Streptophyta</taxon>
        <taxon>Embryophyta</taxon>
        <taxon>Tracheophyta</taxon>
        <taxon>Spermatophyta</taxon>
        <taxon>Magnoliopsida</taxon>
        <taxon>eudicotyledons</taxon>
        <taxon>Gunneridae</taxon>
        <taxon>Pentapetalae</taxon>
        <taxon>rosids</taxon>
        <taxon>malvids</taxon>
        <taxon>Brassicales</taxon>
        <taxon>Brassicaceae</taxon>
        <taxon>Brassiceae</taxon>
        <taxon>Brassica</taxon>
    </lineage>
</organism>
<accession>A0ABQ7BLB1</accession>